<evidence type="ECO:0000256" key="1">
    <source>
        <dbReference type="SAM" id="Phobius"/>
    </source>
</evidence>
<keyword evidence="1" id="KW-0472">Membrane</keyword>
<comment type="caution">
    <text evidence="2">The sequence shown here is derived from an EMBL/GenBank/DDBJ whole genome shotgun (WGS) entry which is preliminary data.</text>
</comment>
<feature type="transmembrane region" description="Helical" evidence="1">
    <location>
        <begin position="26"/>
        <end position="43"/>
    </location>
</feature>
<name>A0A252BWV1_9PROT</name>
<organism evidence="2 3">
    <name type="scientific">Acetobacter okinawensis</name>
    <dbReference type="NCBI Taxonomy" id="1076594"/>
    <lineage>
        <taxon>Bacteria</taxon>
        <taxon>Pseudomonadati</taxon>
        <taxon>Pseudomonadota</taxon>
        <taxon>Alphaproteobacteria</taxon>
        <taxon>Acetobacterales</taxon>
        <taxon>Acetobacteraceae</taxon>
        <taxon>Acetobacter</taxon>
    </lineage>
</organism>
<keyword evidence="1" id="KW-1133">Transmembrane helix</keyword>
<keyword evidence="1" id="KW-0812">Transmembrane</keyword>
<dbReference type="InterPro" id="IPR017946">
    <property type="entry name" value="PLC-like_Pdiesterase_TIM-brl"/>
</dbReference>
<gene>
    <name evidence="2" type="ORF">HK26_10595</name>
</gene>
<accession>A0A252BWV1</accession>
<sequence length="258" mass="27131">MSYPEKGADISVCCGATTSHRCLKKIAFAATLCAASIAVLAIHHTKTSGIMARIHHGLIVCASNSGTQNVAQAATVSSIGQPGMVRLGLTSGANGQVAVEPGSSTLASVLDTARHSNTLLMLDLHDANPLEVAFEVTKAHMRDRVIFVPADYKSTAAVLQADSKVMVAIPINSERDAYNAHRIAGHHPYAAYLSPSAAPSLFSMVHRDAQAIITDTPSAKVSTADFLANRPVDIVITHQPYQLTTSLTLPSSALTHSE</sequence>
<dbReference type="EMBL" id="JOPJ01000006">
    <property type="protein sequence ID" value="OUJ13356.1"/>
    <property type="molecule type" value="Genomic_DNA"/>
</dbReference>
<keyword evidence="3" id="KW-1185">Reference proteome</keyword>
<dbReference type="SUPFAM" id="SSF51695">
    <property type="entry name" value="PLC-like phosphodiesterases"/>
    <property type="match status" value="1"/>
</dbReference>
<dbReference type="AlphaFoldDB" id="A0A252BWV1"/>
<dbReference type="Gene3D" id="3.20.20.190">
    <property type="entry name" value="Phosphatidylinositol (PI) phosphodiesterase"/>
    <property type="match status" value="1"/>
</dbReference>
<protein>
    <recommendedName>
        <fullName evidence="4">Glycerophosphodiester phosphodiesterase</fullName>
    </recommendedName>
</protein>
<evidence type="ECO:0008006" key="4">
    <source>
        <dbReference type="Google" id="ProtNLM"/>
    </source>
</evidence>
<evidence type="ECO:0000313" key="2">
    <source>
        <dbReference type="EMBL" id="OUJ13356.1"/>
    </source>
</evidence>
<dbReference type="STRING" id="1236501.GCA_000613865_03314"/>
<evidence type="ECO:0000313" key="3">
    <source>
        <dbReference type="Proteomes" id="UP000194931"/>
    </source>
</evidence>
<proteinExistence type="predicted"/>
<dbReference type="GO" id="GO:0008081">
    <property type="term" value="F:phosphoric diester hydrolase activity"/>
    <property type="evidence" value="ECO:0007669"/>
    <property type="project" value="InterPro"/>
</dbReference>
<dbReference type="eggNOG" id="COG0584">
    <property type="taxonomic scope" value="Bacteria"/>
</dbReference>
<reference evidence="3" key="1">
    <citation type="submission" date="2014-06" db="EMBL/GenBank/DDBJ databases">
        <authorList>
            <person name="Winans N.J."/>
            <person name="Newell P.D."/>
            <person name="Douglas A.E."/>
        </authorList>
    </citation>
    <scope>NUCLEOTIDE SEQUENCE [LARGE SCALE GENOMIC DNA]</scope>
</reference>
<dbReference type="OrthoDB" id="7219645at2"/>
<dbReference type="GO" id="GO:0006629">
    <property type="term" value="P:lipid metabolic process"/>
    <property type="evidence" value="ECO:0007669"/>
    <property type="project" value="InterPro"/>
</dbReference>
<dbReference type="Proteomes" id="UP000194931">
    <property type="component" value="Unassembled WGS sequence"/>
</dbReference>